<protein>
    <submittedName>
        <fullName evidence="4">Coiled-coil domain-containing protein 57</fullName>
    </submittedName>
</protein>
<sequence length="1176" mass="130946">MTVALGPSLPAVCACRVALGLFAWSGPRAPHGFMCQKPTLVCQESISPRWTGDREARKRLVSAESPGDRGGCPAGPPLSEAGGLRRSLAASRPRPLIRSGACLEGPTLVAAQMLPPTEQALSRLLALKEEEWRALQAQRGRLQEAALQEAHSRLHQAQGELRSLREDFVHNLQVLEERDRELERYDAAFARARGLEEAQRAEVSELRVEAARLRQALALEARRREDLLRQHRLTLQEHRRELERAHRCTSKHRWEVSLATVVLWTTLFPEDGPAQGEAAEGNKNSEMDQQREQYESLNRQLERKLAELHGALAQQRQELLLEFKSEMQKREHGFRQQADSLSTVVSTHELKVKVLNEELAAVKEAAAQAAESLRSAEAAGAGLEDELRRRDRELRAAAAAKDARIKDLEDRLNCVQLSRKEEEEVARRMHEELDRLARERDAALAAVKGAHAEQLQALEARARELQARCEALELQLRRAEWRQGDALREKDAALDRLREDALALRSGWDAQITELSKEMISKDLQIQSLQAEAVELKAHLARCQQDIGRYKQQLSAAEERQRGLEREKAQLELDWRQRCDVVERDHYRKAEDLIRALSEARDQASAKLQETERTLRDQEGVLKALTLERDQAVQALRTRGLLPEKEVQVLLGQQEEEMRASFPSGEMQRLQEQNASLRRAVAEMRKEMETLSDHVPPPAPSGARAADTEQPRPSPEAAAEAPDHITVLETEIRNLKHKFKALEEQLEDVFDPSKTSSSYADFQPSVHASARVPETLLSWHKDEISSPMALGAGGDWPFHSAPELTSRWTGGAVPAEGAPVGLALRRLRNRAHVVNLLVARLRQKVLQRPLDVDTVQHALPHEVDQVRQQVSELRKQVFELEEHLGNRPLLPALDKVALGRESPTATEDQGPQPPQALSVPRLQRKLKEAARKILRLRLEKEQLLEMGNRLRAELGHRAPGGAAHHPPPGPGVQNRSVTREAASGQLQPGFAAQDSENTRKTHVSEHSGKVQPRLAQTAGRSQPPQGQAAGAVTRSGQRQHRTSAATCRCPRHKENQSPKLRPSHEGPTESRCLAGSSSSVASSPLQDTWKLLDLGSSPSGLTSQDDSAPERTARPAAGGLRHPDRSSVATRAAFAVEGVKMEARAKALPARPARAPPSKTKGCQQPPKIRNYNLKD</sequence>
<dbReference type="GeneID" id="101687109"/>
<feature type="region of interest" description="Disordered" evidence="2">
    <location>
        <begin position="900"/>
        <end position="922"/>
    </location>
</feature>
<evidence type="ECO:0000313" key="4">
    <source>
        <dbReference type="RefSeq" id="XP_044941562.1"/>
    </source>
</evidence>
<gene>
    <name evidence="4" type="primary">CCDC57</name>
</gene>
<dbReference type="OrthoDB" id="568502at2759"/>
<dbReference type="GO" id="GO:0005814">
    <property type="term" value="C:centriole"/>
    <property type="evidence" value="ECO:0007669"/>
    <property type="project" value="TreeGrafter"/>
</dbReference>
<feature type="coiled-coil region" evidence="1">
    <location>
        <begin position="824"/>
        <end position="883"/>
    </location>
</feature>
<feature type="coiled-coil region" evidence="1">
    <location>
        <begin position="405"/>
        <end position="482"/>
    </location>
</feature>
<feature type="region of interest" description="Disordered" evidence="2">
    <location>
        <begin position="687"/>
        <end position="724"/>
    </location>
</feature>
<dbReference type="GO" id="GO:0060271">
    <property type="term" value="P:cilium assembly"/>
    <property type="evidence" value="ECO:0007669"/>
    <property type="project" value="TreeGrafter"/>
</dbReference>
<reference evidence="4" key="1">
    <citation type="submission" date="2025-08" db="UniProtKB">
        <authorList>
            <consortium name="RefSeq"/>
        </authorList>
    </citation>
    <scope>IDENTIFICATION</scope>
    <source>
        <tissue evidence="4">Brain</tissue>
    </source>
</reference>
<feature type="compositionally biased region" description="Basic and acidic residues" evidence="2">
    <location>
        <begin position="996"/>
        <end position="1008"/>
    </location>
</feature>
<feature type="region of interest" description="Disordered" evidence="2">
    <location>
        <begin position="272"/>
        <end position="293"/>
    </location>
</feature>
<dbReference type="Proteomes" id="UP000000715">
    <property type="component" value="Unplaced"/>
</dbReference>
<dbReference type="GO" id="GO:0034451">
    <property type="term" value="C:centriolar satellite"/>
    <property type="evidence" value="ECO:0007669"/>
    <property type="project" value="TreeGrafter"/>
</dbReference>
<proteinExistence type="predicted"/>
<dbReference type="GO" id="GO:0005876">
    <property type="term" value="C:spindle microtubule"/>
    <property type="evidence" value="ECO:0007669"/>
    <property type="project" value="TreeGrafter"/>
</dbReference>
<dbReference type="GO" id="GO:0045931">
    <property type="term" value="P:positive regulation of mitotic cell cycle"/>
    <property type="evidence" value="ECO:0007669"/>
    <property type="project" value="TreeGrafter"/>
</dbReference>
<dbReference type="GO" id="GO:0007020">
    <property type="term" value="P:microtubule nucleation"/>
    <property type="evidence" value="ECO:0007669"/>
    <property type="project" value="TreeGrafter"/>
</dbReference>
<feature type="compositionally biased region" description="Polar residues" evidence="2">
    <location>
        <begin position="1096"/>
        <end position="1106"/>
    </location>
</feature>
<feature type="compositionally biased region" description="Basic and acidic residues" evidence="2">
    <location>
        <begin position="283"/>
        <end position="293"/>
    </location>
</feature>
<name>A0A8U0SF89_MUSPF</name>
<feature type="coiled-coil region" evidence="1">
    <location>
        <begin position="345"/>
        <end position="379"/>
    </location>
</feature>
<feature type="region of interest" description="Disordered" evidence="2">
    <location>
        <begin position="1144"/>
        <end position="1176"/>
    </location>
</feature>
<organism evidence="3 4">
    <name type="scientific">Mustela putorius furo</name>
    <name type="common">European domestic ferret</name>
    <name type="synonym">Mustela furo</name>
    <dbReference type="NCBI Taxonomy" id="9669"/>
    <lineage>
        <taxon>Eukaryota</taxon>
        <taxon>Metazoa</taxon>
        <taxon>Chordata</taxon>
        <taxon>Craniata</taxon>
        <taxon>Vertebrata</taxon>
        <taxon>Euteleostomi</taxon>
        <taxon>Mammalia</taxon>
        <taxon>Eutheria</taxon>
        <taxon>Laurasiatheria</taxon>
        <taxon>Carnivora</taxon>
        <taxon>Caniformia</taxon>
        <taxon>Musteloidea</taxon>
        <taxon>Mustelidae</taxon>
        <taxon>Mustelinae</taxon>
        <taxon>Mustela</taxon>
    </lineage>
</organism>
<feature type="compositionally biased region" description="Basic and acidic residues" evidence="2">
    <location>
        <begin position="1052"/>
        <end position="1068"/>
    </location>
</feature>
<dbReference type="PANTHER" id="PTHR46725">
    <property type="entry name" value="COILED-COIL DOMAIN-CONTAINING PROTEIN 57"/>
    <property type="match status" value="1"/>
</dbReference>
<feature type="region of interest" description="Disordered" evidence="2">
    <location>
        <begin position="53"/>
        <end position="92"/>
    </location>
</feature>
<keyword evidence="1" id="KW-0175">Coiled coil</keyword>
<feature type="compositionally biased region" description="Low complexity" evidence="2">
    <location>
        <begin position="1146"/>
        <end position="1157"/>
    </location>
</feature>
<feature type="coiled-coil region" evidence="1">
    <location>
        <begin position="512"/>
        <end position="628"/>
    </location>
</feature>
<dbReference type="CTD" id="284001"/>
<evidence type="ECO:0000256" key="2">
    <source>
        <dbReference type="SAM" id="MobiDB-lite"/>
    </source>
</evidence>
<dbReference type="PANTHER" id="PTHR46725:SF1">
    <property type="entry name" value="COILED-COIL DOMAIN-CONTAINING PROTEIN 57"/>
    <property type="match status" value="1"/>
</dbReference>
<evidence type="ECO:0000313" key="3">
    <source>
        <dbReference type="Proteomes" id="UP000000715"/>
    </source>
</evidence>
<dbReference type="RefSeq" id="XP_044941562.1">
    <property type="nucleotide sequence ID" value="XM_045085627.1"/>
</dbReference>
<keyword evidence="3" id="KW-1185">Reference proteome</keyword>
<evidence type="ECO:0000256" key="1">
    <source>
        <dbReference type="SAM" id="Coils"/>
    </source>
</evidence>
<accession>A0A8U0SF89</accession>
<dbReference type="GO" id="GO:0007099">
    <property type="term" value="P:centriole replication"/>
    <property type="evidence" value="ECO:0007669"/>
    <property type="project" value="TreeGrafter"/>
</dbReference>
<feature type="coiled-coil region" evidence="1">
    <location>
        <begin position="196"/>
        <end position="230"/>
    </location>
</feature>
<dbReference type="AlphaFoldDB" id="A0A8U0SF89"/>
<feature type="region of interest" description="Disordered" evidence="2">
    <location>
        <begin position="956"/>
        <end position="1128"/>
    </location>
</feature>
<dbReference type="InterPro" id="IPR042481">
    <property type="entry name" value="CCDC57"/>
</dbReference>